<evidence type="ECO:0000256" key="1">
    <source>
        <dbReference type="ARBA" id="ARBA00008565"/>
    </source>
</evidence>
<comment type="caution">
    <text evidence="3">The sequence shown here is derived from an EMBL/GenBank/DDBJ whole genome shotgun (WGS) entry which is preliminary data.</text>
</comment>
<dbReference type="InterPro" id="IPR056516">
    <property type="entry name" value="INTS7_N"/>
</dbReference>
<dbReference type="InterPro" id="IPR033060">
    <property type="entry name" value="INTS7"/>
</dbReference>
<protein>
    <recommendedName>
        <fullName evidence="2">Integrator complex subunit 7 N-terminal domain-containing protein</fullName>
    </recommendedName>
</protein>
<feature type="domain" description="Integrator complex subunit 7 N-terminal" evidence="2">
    <location>
        <begin position="42"/>
        <end position="408"/>
    </location>
</feature>
<dbReference type="InterPro" id="IPR016024">
    <property type="entry name" value="ARM-type_fold"/>
</dbReference>
<evidence type="ECO:0000313" key="3">
    <source>
        <dbReference type="EMBL" id="KAG2219409.1"/>
    </source>
</evidence>
<reference evidence="3 4" key="1">
    <citation type="submission" date="2020-12" db="EMBL/GenBank/DDBJ databases">
        <title>Metabolic potential, ecology and presence of endohyphal bacteria is reflected in genomic diversity of Mucoromycotina.</title>
        <authorList>
            <person name="Muszewska A."/>
            <person name="Okrasinska A."/>
            <person name="Steczkiewicz K."/>
            <person name="Drgas O."/>
            <person name="Orlowska M."/>
            <person name="Perlinska-Lenart U."/>
            <person name="Aleksandrzak-Piekarczyk T."/>
            <person name="Szatraj K."/>
            <person name="Zielenkiewicz U."/>
            <person name="Pilsyk S."/>
            <person name="Malc E."/>
            <person name="Mieczkowski P."/>
            <person name="Kruszewska J.S."/>
            <person name="Biernat P."/>
            <person name="Pawlowska J."/>
        </authorList>
    </citation>
    <scope>NUCLEOTIDE SEQUENCE [LARGE SCALE GENOMIC DNA]</scope>
    <source>
        <strain evidence="3 4">CBS 142.35</strain>
    </source>
</reference>
<name>A0A8H7RYL2_9FUNG</name>
<feature type="non-terminal residue" evidence="3">
    <location>
        <position position="1"/>
    </location>
</feature>
<dbReference type="PANTHER" id="PTHR13322:SF2">
    <property type="entry name" value="INTEGRATOR COMPLEX SUBUNIT 7"/>
    <property type="match status" value="1"/>
</dbReference>
<dbReference type="Pfam" id="PF24436">
    <property type="entry name" value="INTS7_N"/>
    <property type="match status" value="1"/>
</dbReference>
<evidence type="ECO:0000259" key="2">
    <source>
        <dbReference type="Pfam" id="PF24436"/>
    </source>
</evidence>
<dbReference type="Proteomes" id="UP000646827">
    <property type="component" value="Unassembled WGS sequence"/>
</dbReference>
<accession>A0A8H7RYL2</accession>
<dbReference type="GO" id="GO:0034472">
    <property type="term" value="P:snRNA 3'-end processing"/>
    <property type="evidence" value="ECO:0007669"/>
    <property type="project" value="TreeGrafter"/>
</dbReference>
<proteinExistence type="inferred from homology"/>
<dbReference type="PANTHER" id="PTHR13322">
    <property type="entry name" value="C1ORF73 PROTEIN"/>
    <property type="match status" value="1"/>
</dbReference>
<gene>
    <name evidence="3" type="ORF">INT45_010600</name>
</gene>
<dbReference type="GO" id="GO:0032039">
    <property type="term" value="C:integrator complex"/>
    <property type="evidence" value="ECO:0007669"/>
    <property type="project" value="InterPro"/>
</dbReference>
<evidence type="ECO:0000313" key="4">
    <source>
        <dbReference type="Proteomes" id="UP000646827"/>
    </source>
</evidence>
<sequence>EKKKKERNMSATREQTEGHRALLEIESRFNAKSHGVVIAIQGVQIHALAMFAEIFNQFPYPVVINAAILKLADWFRASNNVIKFHIYKVFKQADQHLIKVINVEESMRRILPVLNSNDSVSRSLALRVLGCMSVIIANKVDVQHAVLQRLEEATDRTEAEAAIWAADRFCAQSVQFSPTVFPTIEAKLRDSQTDVNIKLRLVQLFRHMHYNIAVARQAKGVCVSLLESPGADQQLVMVALRTLSLLLSQALLDRKEQLDRLFTFACDDSRKAVCLSALDDLSLLAKNDLSIDASHIYRLLSLLNRETTSITLMERRYSCATTLLCSYRQLVRFMMRETWRSESQGDFVRAMDICEERLNKGLESGHYLLAIACARFLMIILELAQEQNHQDTKQSFQCIRSYNNLKVSSEAVSDLQVIASRLSKRIEESHLSQLVREASAGKLNLRQ</sequence>
<dbReference type="OrthoDB" id="275783at2759"/>
<dbReference type="EMBL" id="JAEPRB010000180">
    <property type="protein sequence ID" value="KAG2219409.1"/>
    <property type="molecule type" value="Genomic_DNA"/>
</dbReference>
<organism evidence="3 4">
    <name type="scientific">Circinella minor</name>
    <dbReference type="NCBI Taxonomy" id="1195481"/>
    <lineage>
        <taxon>Eukaryota</taxon>
        <taxon>Fungi</taxon>
        <taxon>Fungi incertae sedis</taxon>
        <taxon>Mucoromycota</taxon>
        <taxon>Mucoromycotina</taxon>
        <taxon>Mucoromycetes</taxon>
        <taxon>Mucorales</taxon>
        <taxon>Lichtheimiaceae</taxon>
        <taxon>Circinella</taxon>
    </lineage>
</organism>
<keyword evidence="4" id="KW-1185">Reference proteome</keyword>
<comment type="similarity">
    <text evidence="1">Belongs to the Integrator subunit 7 family.</text>
</comment>
<dbReference type="AlphaFoldDB" id="A0A8H7RYL2"/>
<dbReference type="SUPFAM" id="SSF48371">
    <property type="entry name" value="ARM repeat"/>
    <property type="match status" value="1"/>
</dbReference>